<evidence type="ECO:0000256" key="3">
    <source>
        <dbReference type="ARBA" id="ARBA00007931"/>
    </source>
</evidence>
<evidence type="ECO:0000256" key="6">
    <source>
        <dbReference type="ARBA" id="ARBA00022801"/>
    </source>
</evidence>
<dbReference type="PANTHER" id="PTHR42837:SF2">
    <property type="entry name" value="MEMBRANE METALLOPROTEASE ARASP2, CHLOROPLASTIC-RELATED"/>
    <property type="match status" value="1"/>
</dbReference>
<keyword evidence="8 11" id="KW-1133">Transmembrane helix</keyword>
<feature type="transmembrane region" description="Helical" evidence="11">
    <location>
        <begin position="431"/>
        <end position="451"/>
    </location>
</feature>
<comment type="similarity">
    <text evidence="3">Belongs to the peptidase M50B family.</text>
</comment>
<dbReference type="GO" id="GO:0004222">
    <property type="term" value="F:metalloendopeptidase activity"/>
    <property type="evidence" value="ECO:0007669"/>
    <property type="project" value="InterPro"/>
</dbReference>
<evidence type="ECO:0000256" key="10">
    <source>
        <dbReference type="ARBA" id="ARBA00023136"/>
    </source>
</evidence>
<keyword evidence="4" id="KW-0645">Protease</keyword>
<keyword evidence="10 11" id="KW-0472">Membrane</keyword>
<gene>
    <name evidence="13" type="ORF">BN85402790</name>
</gene>
<keyword evidence="6" id="KW-0378">Hydrolase</keyword>
<keyword evidence="7" id="KW-0862">Zinc</keyword>
<evidence type="ECO:0000256" key="5">
    <source>
        <dbReference type="ARBA" id="ARBA00022692"/>
    </source>
</evidence>
<accession>U4KR44</accession>
<comment type="subcellular location">
    <subcellularLocation>
        <location evidence="2">Membrane</location>
        <topology evidence="2">Multi-pass membrane protein</topology>
    </subcellularLocation>
</comment>
<evidence type="ECO:0000256" key="11">
    <source>
        <dbReference type="SAM" id="Phobius"/>
    </source>
</evidence>
<dbReference type="GO" id="GO:0016020">
    <property type="term" value="C:membrane"/>
    <property type="evidence" value="ECO:0007669"/>
    <property type="project" value="UniProtKB-SubCell"/>
</dbReference>
<evidence type="ECO:0000259" key="12">
    <source>
        <dbReference type="Pfam" id="PF02163"/>
    </source>
</evidence>
<dbReference type="Pfam" id="PF02163">
    <property type="entry name" value="Peptidase_M50"/>
    <property type="match status" value="1"/>
</dbReference>
<dbReference type="AlphaFoldDB" id="U4KR44"/>
<dbReference type="NCBIfam" id="TIGR00054">
    <property type="entry name" value="RIP metalloprotease RseP"/>
    <property type="match status" value="1"/>
</dbReference>
<dbReference type="Proteomes" id="UP000032740">
    <property type="component" value="Chromosome"/>
</dbReference>
<feature type="transmembrane region" description="Helical" evidence="11">
    <location>
        <begin position="480"/>
        <end position="499"/>
    </location>
</feature>
<sequence>MIIVNIIAFIFVLGIIVLIHEMGHFIFAKRAGILCHEFSIGMGPALYKKKKGETIYAIRAIPIGGYVSMAGESTEDSLIKEGMQVGLILDDRNEVTEIVLDLSRETQVFGEVKSLDLYGKEMAPLFIELDNGIKYSVKRNAKYYFKKDKELQITPAESSFETKTLWQRFLTIFAGPAMNFVLAFILYLLVALISGKPQNTNVIGKTNNNEIRKSDQIIQINEKTISNWTDISNVLGTITTNEVTYTILREEKEIVVTQKLKVALQTFGIVVNTNDEGLVFITQTFGRAGKSKISENDILTKVKLGDEIFTEITVEKLIELANTSSGSKTIQLTVLRGNEEIVSNEYKALNADDIKKLGELPVATSLNINPEYKFDLGYSLIKPFKNIGSDVGEMFSTIGLLFTPQSSVKVSDLSGPLGIFNLVSNITSQGILALISFTAFLSINIGLINLLPIPALDGGRLVFLGIEAVTRKKMNRKVEYTIINVVFVLLLILFVFVTFNDILRLI</sequence>
<protein>
    <submittedName>
        <fullName evidence="13">Membrane-associated metallopeptidase, M50 family</fullName>
    </submittedName>
</protein>
<evidence type="ECO:0000256" key="9">
    <source>
        <dbReference type="ARBA" id="ARBA00023049"/>
    </source>
</evidence>
<keyword evidence="5 11" id="KW-0812">Transmembrane</keyword>
<dbReference type="InterPro" id="IPR008915">
    <property type="entry name" value="Peptidase_M50"/>
</dbReference>
<dbReference type="CDD" id="cd06163">
    <property type="entry name" value="S2P-M50_PDZ_RseP-like"/>
    <property type="match status" value="2"/>
</dbReference>
<evidence type="ECO:0000256" key="2">
    <source>
        <dbReference type="ARBA" id="ARBA00004141"/>
    </source>
</evidence>
<dbReference type="STRING" id="1318466.BN85402790"/>
<organism evidence="13 14">
    <name type="scientific">Alteracholeplasma palmae (strain ATCC 49389 / J233)</name>
    <name type="common">Acholeplasma palmae</name>
    <dbReference type="NCBI Taxonomy" id="1318466"/>
    <lineage>
        <taxon>Bacteria</taxon>
        <taxon>Bacillati</taxon>
        <taxon>Mycoplasmatota</taxon>
        <taxon>Mollicutes</taxon>
        <taxon>Acholeplasmatales</taxon>
        <taxon>Acholeplasmataceae</taxon>
        <taxon>Acholeplasma</taxon>
    </lineage>
</organism>
<dbReference type="EMBL" id="FO681347">
    <property type="protein sequence ID" value="CCV63856.1"/>
    <property type="molecule type" value="Genomic_DNA"/>
</dbReference>
<dbReference type="SUPFAM" id="SSF50156">
    <property type="entry name" value="PDZ domain-like"/>
    <property type="match status" value="1"/>
</dbReference>
<comment type="cofactor">
    <cofactor evidence="1">
        <name>Zn(2+)</name>
        <dbReference type="ChEBI" id="CHEBI:29105"/>
    </cofactor>
</comment>
<name>U4KR44_ALTPJ</name>
<keyword evidence="9" id="KW-0482">Metalloprotease</keyword>
<dbReference type="GO" id="GO:0006508">
    <property type="term" value="P:proteolysis"/>
    <property type="evidence" value="ECO:0007669"/>
    <property type="project" value="UniProtKB-KW"/>
</dbReference>
<feature type="domain" description="Peptidase M50" evidence="12">
    <location>
        <begin position="8"/>
        <end position="493"/>
    </location>
</feature>
<dbReference type="Gene3D" id="2.30.42.10">
    <property type="match status" value="1"/>
</dbReference>
<dbReference type="KEGG" id="apal:BN85402790"/>
<dbReference type="HOGENOM" id="CLU_025778_1_0_14"/>
<evidence type="ECO:0000256" key="4">
    <source>
        <dbReference type="ARBA" id="ARBA00022670"/>
    </source>
</evidence>
<evidence type="ECO:0000313" key="13">
    <source>
        <dbReference type="EMBL" id="CCV63856.1"/>
    </source>
</evidence>
<reference evidence="13 14" key="1">
    <citation type="journal article" date="2013" name="J. Mol. Microbiol. Biotechnol.">
        <title>Analysis of the Complete Genomes of Acholeplasma brassicae , A. palmae and A. laidlawii and Their Comparison to the Obligate Parasites from ' Candidatus Phytoplasma'.</title>
        <authorList>
            <person name="Kube M."/>
            <person name="Siewert C."/>
            <person name="Migdoll A.M."/>
            <person name="Duduk B."/>
            <person name="Holz S."/>
            <person name="Rabus R."/>
            <person name="Seemuller E."/>
            <person name="Mitrovic J."/>
            <person name="Muller I."/>
            <person name="Buttner C."/>
            <person name="Reinhardt R."/>
        </authorList>
    </citation>
    <scope>NUCLEOTIDE SEQUENCE [LARGE SCALE GENOMIC DNA]</scope>
    <source>
        <strain evidence="13 14">J233</strain>
    </source>
</reference>
<proteinExistence type="inferred from homology"/>
<dbReference type="RefSeq" id="WP_026655745.1">
    <property type="nucleotide sequence ID" value="NC_022538.1"/>
</dbReference>
<evidence type="ECO:0000313" key="14">
    <source>
        <dbReference type="Proteomes" id="UP000032740"/>
    </source>
</evidence>
<feature type="transmembrane region" description="Helical" evidence="11">
    <location>
        <begin position="169"/>
        <end position="193"/>
    </location>
</feature>
<evidence type="ECO:0000256" key="1">
    <source>
        <dbReference type="ARBA" id="ARBA00001947"/>
    </source>
</evidence>
<dbReference type="OrthoDB" id="9782003at2"/>
<dbReference type="InterPro" id="IPR004387">
    <property type="entry name" value="Pept_M50_Zn"/>
</dbReference>
<keyword evidence="14" id="KW-1185">Reference proteome</keyword>
<evidence type="ECO:0000256" key="7">
    <source>
        <dbReference type="ARBA" id="ARBA00022833"/>
    </source>
</evidence>
<evidence type="ECO:0000256" key="8">
    <source>
        <dbReference type="ARBA" id="ARBA00022989"/>
    </source>
</evidence>
<dbReference type="InterPro" id="IPR036034">
    <property type="entry name" value="PDZ_sf"/>
</dbReference>
<feature type="transmembrane region" description="Helical" evidence="11">
    <location>
        <begin position="6"/>
        <end position="27"/>
    </location>
</feature>
<dbReference type="PANTHER" id="PTHR42837">
    <property type="entry name" value="REGULATOR OF SIGMA-E PROTEASE RSEP"/>
    <property type="match status" value="1"/>
</dbReference>